<reference evidence="3" key="1">
    <citation type="submission" date="2021-06" db="EMBL/GenBank/DDBJ databases">
        <title>Interrogation of the integrated mobile genetic elements in gut-associated Bacteroides with a consensus prediction approach.</title>
        <authorList>
            <person name="Campbell D.E."/>
            <person name="Leigh J.R."/>
            <person name="Kim T."/>
            <person name="England W."/>
            <person name="Whitaker R.J."/>
            <person name="Degnan P.H."/>
        </authorList>
    </citation>
    <scope>NUCLEOTIDE SEQUENCE</scope>
    <source>
        <strain evidence="3">VPI-3443</strain>
    </source>
</reference>
<feature type="transmembrane region" description="Helical" evidence="1">
    <location>
        <begin position="66"/>
        <end position="87"/>
    </location>
</feature>
<dbReference type="InterPro" id="IPR002656">
    <property type="entry name" value="Acyl_transf_3_dom"/>
</dbReference>
<feature type="transmembrane region" description="Helical" evidence="1">
    <location>
        <begin position="262"/>
        <end position="285"/>
    </location>
</feature>
<keyword evidence="3" id="KW-0808">Transferase</keyword>
<dbReference type="Proteomes" id="UP001162960">
    <property type="component" value="Chromosome"/>
</dbReference>
<feature type="transmembrane region" description="Helical" evidence="1">
    <location>
        <begin position="336"/>
        <end position="356"/>
    </location>
</feature>
<dbReference type="AlphaFoldDB" id="A0AB38UEN6"/>
<keyword evidence="1" id="KW-1133">Transmembrane helix</keyword>
<accession>A0AB38UEN6</accession>
<gene>
    <name evidence="3" type="ORF">KQP74_01460</name>
</gene>
<feature type="transmembrane region" description="Helical" evidence="1">
    <location>
        <begin position="142"/>
        <end position="160"/>
    </location>
</feature>
<feature type="transmembrane region" description="Helical" evidence="1">
    <location>
        <begin position="197"/>
        <end position="216"/>
    </location>
</feature>
<proteinExistence type="predicted"/>
<sequence length="387" mass="44386">MDRQVTALKVTSQRNINIDLLRALVMFFILAEHLIVNGLFNHDYATNHVVKAMSLISIVNNVGFEVFETLCSISVNCFILITGYFLIESEKPKFLKFEQTWLYVFFYSVGICALCYMINLLTGCGDTTVKWLVSSCFVIKTPYFWFVPFYLGLILLSPYLSKTVADFNKQQYLTLLSILIVMSINIYKFPFGEDFGANKGCSLLFFITLYYTAGYFKKFTSPFCCNKLNISILVFLGLLQLVILMTPSIIGYIKNGTLTYTFYHLTIGTNGIAYFMSVALFVVILNIKIQSKSFSKIATWAPNVFAVYLITSHRALKYYLYDELGLFSSMRDSIYLIPSVLLVSIVIFVMCIYIDMIREKLFKILKVNDFLVTYNNKVNQLIMRVIG</sequence>
<feature type="transmembrane region" description="Helical" evidence="1">
    <location>
        <begin position="228"/>
        <end position="250"/>
    </location>
</feature>
<feature type="transmembrane region" description="Helical" evidence="1">
    <location>
        <begin position="20"/>
        <end position="40"/>
    </location>
</feature>
<evidence type="ECO:0000256" key="1">
    <source>
        <dbReference type="SAM" id="Phobius"/>
    </source>
</evidence>
<keyword evidence="1" id="KW-0812">Transmembrane</keyword>
<evidence type="ECO:0000313" key="3">
    <source>
        <dbReference type="EMBL" id="UYU91329.1"/>
    </source>
</evidence>
<feature type="domain" description="Acyltransferase 3" evidence="2">
    <location>
        <begin position="16"/>
        <end position="349"/>
    </location>
</feature>
<keyword evidence="3" id="KW-0012">Acyltransferase</keyword>
<dbReference type="Pfam" id="PF01757">
    <property type="entry name" value="Acyl_transf_3"/>
    <property type="match status" value="1"/>
</dbReference>
<evidence type="ECO:0000313" key="4">
    <source>
        <dbReference type="Proteomes" id="UP001162960"/>
    </source>
</evidence>
<name>A0AB38UEN6_BACT4</name>
<evidence type="ECO:0000259" key="2">
    <source>
        <dbReference type="Pfam" id="PF01757"/>
    </source>
</evidence>
<feature type="transmembrane region" description="Helical" evidence="1">
    <location>
        <begin position="297"/>
        <end position="316"/>
    </location>
</feature>
<feature type="transmembrane region" description="Helical" evidence="1">
    <location>
        <begin position="99"/>
        <end position="122"/>
    </location>
</feature>
<dbReference type="RefSeq" id="WP_264455310.1">
    <property type="nucleotide sequence ID" value="NZ_CP083685.1"/>
</dbReference>
<organism evidence="3 4">
    <name type="scientific">Bacteroides thetaiotaomicron</name>
    <dbReference type="NCBI Taxonomy" id="818"/>
    <lineage>
        <taxon>Bacteria</taxon>
        <taxon>Pseudomonadati</taxon>
        <taxon>Bacteroidota</taxon>
        <taxon>Bacteroidia</taxon>
        <taxon>Bacteroidales</taxon>
        <taxon>Bacteroidaceae</taxon>
        <taxon>Bacteroides</taxon>
    </lineage>
</organism>
<dbReference type="EMBL" id="CP083685">
    <property type="protein sequence ID" value="UYU91329.1"/>
    <property type="molecule type" value="Genomic_DNA"/>
</dbReference>
<protein>
    <submittedName>
        <fullName evidence="3">Acyltransferase</fullName>
    </submittedName>
</protein>
<dbReference type="GO" id="GO:0016747">
    <property type="term" value="F:acyltransferase activity, transferring groups other than amino-acyl groups"/>
    <property type="evidence" value="ECO:0007669"/>
    <property type="project" value="InterPro"/>
</dbReference>
<keyword evidence="1" id="KW-0472">Membrane</keyword>
<feature type="transmembrane region" description="Helical" evidence="1">
    <location>
        <begin position="172"/>
        <end position="191"/>
    </location>
</feature>